<name>A0A1G8E122_9VIBR</name>
<dbReference type="EMBL" id="FNDD01000022">
    <property type="protein sequence ID" value="SDH63568.1"/>
    <property type="molecule type" value="Genomic_DNA"/>
</dbReference>
<evidence type="ECO:0000256" key="6">
    <source>
        <dbReference type="ARBA" id="ARBA00022692"/>
    </source>
</evidence>
<dbReference type="OrthoDB" id="127311at2"/>
<keyword evidence="4 14" id="KW-1134">Transmembrane beta strand</keyword>
<comment type="similarity">
    <text evidence="2 14 15">Belongs to the TonB-dependent receptor family.</text>
</comment>
<feature type="domain" description="TonB-dependent receptor-like beta-barrel" evidence="17">
    <location>
        <begin position="231"/>
        <end position="667"/>
    </location>
</feature>
<dbReference type="Gene3D" id="2.170.130.10">
    <property type="entry name" value="TonB-dependent receptor, plug domain"/>
    <property type="match status" value="1"/>
</dbReference>
<keyword evidence="7 16" id="KW-0732">Signal</keyword>
<evidence type="ECO:0000256" key="12">
    <source>
        <dbReference type="ARBA" id="ARBA00023170"/>
    </source>
</evidence>
<dbReference type="PANTHER" id="PTHR32552:SF68">
    <property type="entry name" value="FERRICHROME OUTER MEMBRANE TRANSPORTER_PHAGE RECEPTOR"/>
    <property type="match status" value="1"/>
</dbReference>
<keyword evidence="5" id="KW-0410">Iron transport</keyword>
<sequence>MHSIKANLITISIRRCVGFIAAPFILLPFSSAANDSQDIIPEVETITVTAQALKVASPNQETEKTVTIVDRSELEARDIQKVDEAFRYTPSVVSPYGADNDTDWLLVRGFEPSTYLDGNRLYKEGFWGWTAETYGLESIELVKGPNSVLYGEAYPGGVVNLVQKKPTDAPQKSMTFSVGNKDYVNFGIDISDWANEDGSQRYRLVAKVDQKNGELDGTDSQRVYLAPSYSIDVDDATTLTLLASYLKDDGVPQNGFFPLEGTLKALPNGEYISPSTNYGEPNHDQFNKTQVSLGYILKHEVNDTWTLNQNFNYAYSKLYLRSSSAYPDSWLDSDPYSLSQYTLVNDGDAKSFTLDTNGVAEWFQGDFENTLLVGMDAQYHVNDWMGNGTGSWIGTINTLNPAHTGAYTSPADISANMVDNKITKQQLGAYAQMSSIWQQRWIANVGARVDWVDVENRADVSDQVKDTQLSLNTGLMYLSDSGFNPYASYSESFYVISSIDWVTDKLYKPVESNQIELGVKYTPDWMDGYINLAWFDITQENATASAMVDGALATSQTGEKTSTGVEIEAQSQVTDALSLAANYTYSDVRENDKRASLAPRHLASLWASYDFAPQGLGDVVLASGLRYVGESIDASTGDVVPDVVVWDAMAKYRISSQWDLQFNVNNLADEEYVASCDYGICYYGESRSVSATVNYQW</sequence>
<keyword evidence="9" id="KW-0406">Ion transport</keyword>
<dbReference type="InterPro" id="IPR012910">
    <property type="entry name" value="Plug_dom"/>
</dbReference>
<keyword evidence="12" id="KW-0675">Receptor</keyword>
<dbReference type="GO" id="GO:0038023">
    <property type="term" value="F:signaling receptor activity"/>
    <property type="evidence" value="ECO:0007669"/>
    <property type="project" value="InterPro"/>
</dbReference>
<dbReference type="InterPro" id="IPR010105">
    <property type="entry name" value="TonB_sidphr_rcpt"/>
</dbReference>
<dbReference type="AlphaFoldDB" id="A0A1G8E122"/>
<keyword evidence="13 14" id="KW-0998">Cell outer membrane</keyword>
<dbReference type="STRING" id="861298.SAMN04488136_12269"/>
<reference evidence="19 20" key="1">
    <citation type="submission" date="2016-10" db="EMBL/GenBank/DDBJ databases">
        <authorList>
            <person name="de Groot N.N."/>
        </authorList>
    </citation>
    <scope>NUCLEOTIDE SEQUENCE [LARGE SCALE GENOMIC DNA]</scope>
    <source>
        <strain evidence="19 20">CGMCC 1.10228</strain>
    </source>
</reference>
<evidence type="ECO:0000256" key="1">
    <source>
        <dbReference type="ARBA" id="ARBA00004571"/>
    </source>
</evidence>
<dbReference type="InterPro" id="IPR036942">
    <property type="entry name" value="Beta-barrel_TonB_sf"/>
</dbReference>
<evidence type="ECO:0000313" key="19">
    <source>
        <dbReference type="EMBL" id="SDH63568.1"/>
    </source>
</evidence>
<evidence type="ECO:0000259" key="17">
    <source>
        <dbReference type="Pfam" id="PF00593"/>
    </source>
</evidence>
<dbReference type="PANTHER" id="PTHR32552">
    <property type="entry name" value="FERRICHROME IRON RECEPTOR-RELATED"/>
    <property type="match status" value="1"/>
</dbReference>
<evidence type="ECO:0000256" key="2">
    <source>
        <dbReference type="ARBA" id="ARBA00009810"/>
    </source>
</evidence>
<accession>A0A1G8E122</accession>
<dbReference type="Proteomes" id="UP000198854">
    <property type="component" value="Unassembled WGS sequence"/>
</dbReference>
<keyword evidence="8" id="KW-0408">Iron</keyword>
<evidence type="ECO:0000256" key="7">
    <source>
        <dbReference type="ARBA" id="ARBA00022729"/>
    </source>
</evidence>
<evidence type="ECO:0000256" key="4">
    <source>
        <dbReference type="ARBA" id="ARBA00022452"/>
    </source>
</evidence>
<keyword evidence="6 14" id="KW-0812">Transmembrane</keyword>
<keyword evidence="10 15" id="KW-0798">TonB box</keyword>
<evidence type="ECO:0000256" key="16">
    <source>
        <dbReference type="SAM" id="SignalP"/>
    </source>
</evidence>
<dbReference type="RefSeq" id="WP_093276521.1">
    <property type="nucleotide sequence ID" value="NZ_FNDD01000022.1"/>
</dbReference>
<keyword evidence="11 14" id="KW-0472">Membrane</keyword>
<keyword evidence="3 14" id="KW-0813">Transport</keyword>
<feature type="chain" id="PRO_5011517947" evidence="16">
    <location>
        <begin position="34"/>
        <end position="697"/>
    </location>
</feature>
<dbReference type="Pfam" id="PF00593">
    <property type="entry name" value="TonB_dep_Rec_b-barrel"/>
    <property type="match status" value="1"/>
</dbReference>
<evidence type="ECO:0000256" key="5">
    <source>
        <dbReference type="ARBA" id="ARBA00022496"/>
    </source>
</evidence>
<protein>
    <submittedName>
        <fullName evidence="19">Iron complex outermembrane recepter protein</fullName>
    </submittedName>
</protein>
<evidence type="ECO:0000256" key="14">
    <source>
        <dbReference type="PROSITE-ProRule" id="PRU01360"/>
    </source>
</evidence>
<feature type="domain" description="TonB-dependent receptor plug" evidence="18">
    <location>
        <begin position="59"/>
        <end position="158"/>
    </location>
</feature>
<evidence type="ECO:0000256" key="10">
    <source>
        <dbReference type="ARBA" id="ARBA00023077"/>
    </source>
</evidence>
<organism evidence="19 20">
    <name type="scientific">Vibrio xiamenensis</name>
    <dbReference type="NCBI Taxonomy" id="861298"/>
    <lineage>
        <taxon>Bacteria</taxon>
        <taxon>Pseudomonadati</taxon>
        <taxon>Pseudomonadota</taxon>
        <taxon>Gammaproteobacteria</taxon>
        <taxon>Vibrionales</taxon>
        <taxon>Vibrionaceae</taxon>
        <taxon>Vibrio</taxon>
    </lineage>
</organism>
<evidence type="ECO:0000256" key="15">
    <source>
        <dbReference type="RuleBase" id="RU003357"/>
    </source>
</evidence>
<dbReference type="GO" id="GO:0015891">
    <property type="term" value="P:siderophore transport"/>
    <property type="evidence" value="ECO:0007669"/>
    <property type="project" value="InterPro"/>
</dbReference>
<evidence type="ECO:0000256" key="13">
    <source>
        <dbReference type="ARBA" id="ARBA00023237"/>
    </source>
</evidence>
<evidence type="ECO:0000256" key="3">
    <source>
        <dbReference type="ARBA" id="ARBA00022448"/>
    </source>
</evidence>
<evidence type="ECO:0000256" key="11">
    <source>
        <dbReference type="ARBA" id="ARBA00023136"/>
    </source>
</evidence>
<evidence type="ECO:0000256" key="9">
    <source>
        <dbReference type="ARBA" id="ARBA00023065"/>
    </source>
</evidence>
<evidence type="ECO:0000313" key="20">
    <source>
        <dbReference type="Proteomes" id="UP000198854"/>
    </source>
</evidence>
<dbReference type="PROSITE" id="PS52016">
    <property type="entry name" value="TONB_DEPENDENT_REC_3"/>
    <property type="match status" value="1"/>
</dbReference>
<dbReference type="Gene3D" id="2.40.170.20">
    <property type="entry name" value="TonB-dependent receptor, beta-barrel domain"/>
    <property type="match status" value="1"/>
</dbReference>
<evidence type="ECO:0000259" key="18">
    <source>
        <dbReference type="Pfam" id="PF07715"/>
    </source>
</evidence>
<dbReference type="GO" id="GO:0009279">
    <property type="term" value="C:cell outer membrane"/>
    <property type="evidence" value="ECO:0007669"/>
    <property type="project" value="UniProtKB-SubCell"/>
</dbReference>
<comment type="subcellular location">
    <subcellularLocation>
        <location evidence="1 14">Cell outer membrane</location>
        <topology evidence="1 14">Multi-pass membrane protein</topology>
    </subcellularLocation>
</comment>
<dbReference type="Pfam" id="PF07715">
    <property type="entry name" value="Plug"/>
    <property type="match status" value="1"/>
</dbReference>
<dbReference type="NCBIfam" id="TIGR01783">
    <property type="entry name" value="TonB-siderophor"/>
    <property type="match status" value="1"/>
</dbReference>
<keyword evidence="20" id="KW-1185">Reference proteome</keyword>
<evidence type="ECO:0000256" key="8">
    <source>
        <dbReference type="ARBA" id="ARBA00023004"/>
    </source>
</evidence>
<dbReference type="InterPro" id="IPR039426">
    <property type="entry name" value="TonB-dep_rcpt-like"/>
</dbReference>
<dbReference type="InterPro" id="IPR037066">
    <property type="entry name" value="Plug_dom_sf"/>
</dbReference>
<proteinExistence type="inferred from homology"/>
<dbReference type="CDD" id="cd01347">
    <property type="entry name" value="ligand_gated_channel"/>
    <property type="match status" value="1"/>
</dbReference>
<feature type="signal peptide" evidence="16">
    <location>
        <begin position="1"/>
        <end position="33"/>
    </location>
</feature>
<dbReference type="InterPro" id="IPR000531">
    <property type="entry name" value="Beta-barrel_TonB"/>
</dbReference>
<dbReference type="GO" id="GO:0015344">
    <property type="term" value="F:siderophore uptake transmembrane transporter activity"/>
    <property type="evidence" value="ECO:0007669"/>
    <property type="project" value="TreeGrafter"/>
</dbReference>
<dbReference type="SUPFAM" id="SSF56935">
    <property type="entry name" value="Porins"/>
    <property type="match status" value="1"/>
</dbReference>
<gene>
    <name evidence="19" type="ORF">SAMN04488136_12269</name>
</gene>